<dbReference type="Gene3D" id="3.30.360.10">
    <property type="entry name" value="Dihydrodipicolinate Reductase, domain 2"/>
    <property type="match status" value="1"/>
</dbReference>
<dbReference type="Proteomes" id="UP000018001">
    <property type="component" value="Unassembled WGS sequence"/>
</dbReference>
<dbReference type="FunCoup" id="V5FHJ0">
    <property type="interactions" value="308"/>
</dbReference>
<dbReference type="GO" id="GO:0000166">
    <property type="term" value="F:nucleotide binding"/>
    <property type="evidence" value="ECO:0007669"/>
    <property type="project" value="InterPro"/>
</dbReference>
<dbReference type="OrthoDB" id="64915at2759"/>
<dbReference type="AlphaFoldDB" id="V5FHJ0"/>
<sequence length="375" mass="39880">MAPIRVGLVGLSSTATNPQAPGAWALLAHLPWLLSSPDYKLVALANSSVESAKKAIVAHKLSSDVKAYGSPEELANDPSIDLVVISVNVGKHYELAKPALLAKKDVFVEWPLGASAAEAAELTDLAKANGSRTVVGLQARSDPLILKVKEIIKAGQIGEVTSSTALGSFSPLPVDAWIEGAEYYLDIKSGGNAFTIFFGHFLDSFTQVVGDFKDVQSILQTRYPTIPIFNGEGKVVNPSHPKSAPDHIFVQGTLENGAGASISFRSVPAAVDGVGFRWLISGTKGEIEITMPESHWQMGNPGATLKLRVGKDSAAQDVDFSTLQDPSISKIPFPGPNTASLYEAFAKGDRESYATFESSLKLHKLLDRIVQASAK</sequence>
<evidence type="ECO:0000313" key="4">
    <source>
        <dbReference type="Proteomes" id="UP000018001"/>
    </source>
</evidence>
<proteinExistence type="predicted"/>
<feature type="domain" description="Gal80p-like C-terminal" evidence="2">
    <location>
        <begin position="143"/>
        <end position="290"/>
    </location>
</feature>
<organism evidence="3 4">
    <name type="scientific">Byssochlamys spectabilis (strain No. 5 / NBRC 109023)</name>
    <name type="common">Paecilomyces variotii</name>
    <dbReference type="NCBI Taxonomy" id="1356009"/>
    <lineage>
        <taxon>Eukaryota</taxon>
        <taxon>Fungi</taxon>
        <taxon>Dikarya</taxon>
        <taxon>Ascomycota</taxon>
        <taxon>Pezizomycotina</taxon>
        <taxon>Eurotiomycetes</taxon>
        <taxon>Eurotiomycetidae</taxon>
        <taxon>Eurotiales</taxon>
        <taxon>Thermoascaceae</taxon>
        <taxon>Paecilomyces</taxon>
    </lineage>
</organism>
<accession>V5FHJ0</accession>
<comment type="caution">
    <text evidence="3">The sequence shown here is derived from an EMBL/GenBank/DDBJ whole genome shotgun (WGS) entry which is preliminary data.</text>
</comment>
<evidence type="ECO:0000259" key="2">
    <source>
        <dbReference type="Pfam" id="PF22685"/>
    </source>
</evidence>
<dbReference type="PANTHER" id="PTHR43708:SF1">
    <property type="entry name" value="GALACTOSE_LACTOSE METABOLISM REGULATORY PROTEIN GAL80"/>
    <property type="match status" value="1"/>
</dbReference>
<dbReference type="EMBL" id="BAUL01000189">
    <property type="protein sequence ID" value="GAD97179.1"/>
    <property type="molecule type" value="Genomic_DNA"/>
</dbReference>
<feature type="domain" description="Gfo/Idh/MocA-like oxidoreductase N-terminal" evidence="1">
    <location>
        <begin position="29"/>
        <end position="136"/>
    </location>
</feature>
<dbReference type="SUPFAM" id="SSF55347">
    <property type="entry name" value="Glyceraldehyde-3-phosphate dehydrogenase-like, C-terminal domain"/>
    <property type="match status" value="1"/>
</dbReference>
<dbReference type="InterPro" id="IPR051317">
    <property type="entry name" value="Gfo/Idh/MocA_oxidoreduct"/>
</dbReference>
<dbReference type="InterPro" id="IPR000683">
    <property type="entry name" value="Gfo/Idh/MocA-like_OxRdtase_N"/>
</dbReference>
<keyword evidence="4" id="KW-1185">Reference proteome</keyword>
<dbReference type="InterPro" id="IPR055080">
    <property type="entry name" value="Gal80p-like_C"/>
</dbReference>
<dbReference type="InParanoid" id="V5FHJ0"/>
<dbReference type="eggNOG" id="KOG2741">
    <property type="taxonomic scope" value="Eukaryota"/>
</dbReference>
<dbReference type="Pfam" id="PF01408">
    <property type="entry name" value="GFO_IDH_MocA"/>
    <property type="match status" value="1"/>
</dbReference>
<dbReference type="InterPro" id="IPR036291">
    <property type="entry name" value="NAD(P)-bd_dom_sf"/>
</dbReference>
<dbReference type="Gene3D" id="3.40.50.720">
    <property type="entry name" value="NAD(P)-binding Rossmann-like Domain"/>
    <property type="match status" value="1"/>
</dbReference>
<dbReference type="Pfam" id="PF22685">
    <property type="entry name" value="Gal80p_C-like"/>
    <property type="match status" value="1"/>
</dbReference>
<name>V5FHJ0_BYSSN</name>
<dbReference type="PANTHER" id="PTHR43708">
    <property type="entry name" value="CONSERVED EXPRESSED OXIDOREDUCTASE (EUROFUNG)"/>
    <property type="match status" value="1"/>
</dbReference>
<evidence type="ECO:0000313" key="3">
    <source>
        <dbReference type="EMBL" id="GAD97179.1"/>
    </source>
</evidence>
<evidence type="ECO:0000259" key="1">
    <source>
        <dbReference type="Pfam" id="PF01408"/>
    </source>
</evidence>
<reference evidence="4" key="1">
    <citation type="journal article" date="2014" name="Genome Announc.">
        <title>Draft genome sequence of the formaldehyde-resistant fungus Byssochlamys spectabilis No. 5 (anamorph Paecilomyces variotii No. 5) (NBRC109023).</title>
        <authorList>
            <person name="Oka T."/>
            <person name="Ekino K."/>
            <person name="Fukuda K."/>
            <person name="Nomura Y."/>
        </authorList>
    </citation>
    <scope>NUCLEOTIDE SEQUENCE [LARGE SCALE GENOMIC DNA]</scope>
    <source>
        <strain evidence="4">No. 5 / NBRC 109023</strain>
    </source>
</reference>
<dbReference type="SUPFAM" id="SSF51735">
    <property type="entry name" value="NAD(P)-binding Rossmann-fold domains"/>
    <property type="match status" value="1"/>
</dbReference>
<gene>
    <name evidence="3" type="ORF">PVAR5_5852</name>
</gene>
<dbReference type="HOGENOM" id="CLU_023194_25_2_1"/>
<protein>
    <submittedName>
        <fullName evidence="3">Oxidoreductase, putative</fullName>
    </submittedName>
</protein>